<dbReference type="InterPro" id="IPR036737">
    <property type="entry name" value="OmpA-like_sf"/>
</dbReference>
<dbReference type="PANTHER" id="PTHR30329:SF21">
    <property type="entry name" value="LIPOPROTEIN YIAD-RELATED"/>
    <property type="match status" value="1"/>
</dbReference>
<evidence type="ECO:0000259" key="5">
    <source>
        <dbReference type="PROSITE" id="PS51123"/>
    </source>
</evidence>
<evidence type="ECO:0000313" key="6">
    <source>
        <dbReference type="EMBL" id="KAA1176018.1"/>
    </source>
</evidence>
<evidence type="ECO:0000256" key="1">
    <source>
        <dbReference type="PROSITE-ProRule" id="PRU00473"/>
    </source>
</evidence>
<proteinExistence type="predicted"/>
<sequence length="223" mass="24545">MEELHDGEQQSTPVWAIFSDLMAALVGILVLILVWVIGVQLELSQSLAAEKERRLAEEQRRIALEEALEDPLTKGLVTFRDGRIGISGNVLFQLNSDQLQADGEDVLQSLVEPLGTYLEHHNELLMVSGFTDDLPIHSGNRYGDNWGLSAQRALTVTRALIDKGLPKDRVFAAAFGQNHPVVPNADADSRAMNRRVEISTVPRPETESSPTESQPETGPGDDR</sequence>
<dbReference type="PANTHER" id="PTHR30329">
    <property type="entry name" value="STATOR ELEMENT OF FLAGELLAR MOTOR COMPLEX"/>
    <property type="match status" value="1"/>
</dbReference>
<protein>
    <submittedName>
        <fullName evidence="6">OmpA family protein</fullName>
    </submittedName>
</protein>
<dbReference type="GO" id="GO:0016020">
    <property type="term" value="C:membrane"/>
    <property type="evidence" value="ECO:0007669"/>
    <property type="project" value="UniProtKB-UniRule"/>
</dbReference>
<keyword evidence="2" id="KW-0175">Coiled coil</keyword>
<feature type="transmembrane region" description="Helical" evidence="4">
    <location>
        <begin position="14"/>
        <end position="37"/>
    </location>
</feature>
<evidence type="ECO:0000256" key="4">
    <source>
        <dbReference type="SAM" id="Phobius"/>
    </source>
</evidence>
<dbReference type="InterPro" id="IPR006665">
    <property type="entry name" value="OmpA-like"/>
</dbReference>
<dbReference type="RefSeq" id="WP_149598655.1">
    <property type="nucleotide sequence ID" value="NZ_VTUU01000001.1"/>
</dbReference>
<evidence type="ECO:0000313" key="7">
    <source>
        <dbReference type="Proteomes" id="UP000323161"/>
    </source>
</evidence>
<keyword evidence="4" id="KW-0812">Transmembrane</keyword>
<dbReference type="EMBL" id="VTUU01000001">
    <property type="protein sequence ID" value="KAA1176018.1"/>
    <property type="molecule type" value="Genomic_DNA"/>
</dbReference>
<dbReference type="AlphaFoldDB" id="A0A5B0VNR0"/>
<dbReference type="Pfam" id="PF00691">
    <property type="entry name" value="OmpA"/>
    <property type="match status" value="1"/>
</dbReference>
<dbReference type="SUPFAM" id="SSF103088">
    <property type="entry name" value="OmpA-like"/>
    <property type="match status" value="1"/>
</dbReference>
<feature type="domain" description="OmpA-like" evidence="5">
    <location>
        <begin position="77"/>
        <end position="204"/>
    </location>
</feature>
<dbReference type="PROSITE" id="PS51123">
    <property type="entry name" value="OMPA_2"/>
    <property type="match status" value="1"/>
</dbReference>
<dbReference type="NCBIfam" id="NF006547">
    <property type="entry name" value="PRK09040.1"/>
    <property type="match status" value="1"/>
</dbReference>
<dbReference type="Proteomes" id="UP000323161">
    <property type="component" value="Unassembled WGS sequence"/>
</dbReference>
<feature type="region of interest" description="Disordered" evidence="3">
    <location>
        <begin position="179"/>
        <end position="223"/>
    </location>
</feature>
<keyword evidence="7" id="KW-1185">Reference proteome</keyword>
<evidence type="ECO:0000256" key="3">
    <source>
        <dbReference type="SAM" id="MobiDB-lite"/>
    </source>
</evidence>
<organism evidence="6 7">
    <name type="scientific">Marinobacter salinexigens</name>
    <dbReference type="NCBI Taxonomy" id="2919747"/>
    <lineage>
        <taxon>Bacteria</taxon>
        <taxon>Pseudomonadati</taxon>
        <taxon>Pseudomonadota</taxon>
        <taxon>Gammaproteobacteria</taxon>
        <taxon>Pseudomonadales</taxon>
        <taxon>Marinobacteraceae</taxon>
        <taxon>Marinobacter</taxon>
    </lineage>
</organism>
<feature type="coiled-coil region" evidence="2">
    <location>
        <begin position="41"/>
        <end position="68"/>
    </location>
</feature>
<keyword evidence="4" id="KW-1133">Transmembrane helix</keyword>
<feature type="compositionally biased region" description="Basic and acidic residues" evidence="3">
    <location>
        <begin position="187"/>
        <end position="197"/>
    </location>
</feature>
<evidence type="ECO:0000256" key="2">
    <source>
        <dbReference type="SAM" id="Coils"/>
    </source>
</evidence>
<feature type="compositionally biased region" description="Low complexity" evidence="3">
    <location>
        <begin position="199"/>
        <end position="217"/>
    </location>
</feature>
<dbReference type="InterPro" id="IPR050330">
    <property type="entry name" value="Bact_OuterMem_StrucFunc"/>
</dbReference>
<gene>
    <name evidence="6" type="ORF">FWJ25_02485</name>
</gene>
<keyword evidence="1 4" id="KW-0472">Membrane</keyword>
<dbReference type="CDD" id="cd07185">
    <property type="entry name" value="OmpA_C-like"/>
    <property type="match status" value="1"/>
</dbReference>
<name>A0A5B0VNR0_9GAMM</name>
<reference evidence="6 7" key="1">
    <citation type="submission" date="2019-08" db="EMBL/GenBank/DDBJ databases">
        <title>Marinobacter ZYF650 sp. nov., a marine bacterium isolated from seawater of the Mariana trench.</title>
        <authorList>
            <person name="Ahmad W."/>
        </authorList>
    </citation>
    <scope>NUCLEOTIDE SEQUENCE [LARGE SCALE GENOMIC DNA]</scope>
    <source>
        <strain evidence="6 7">ZYF650</strain>
    </source>
</reference>
<dbReference type="Gene3D" id="3.30.1330.60">
    <property type="entry name" value="OmpA-like domain"/>
    <property type="match status" value="1"/>
</dbReference>
<comment type="caution">
    <text evidence="6">The sequence shown here is derived from an EMBL/GenBank/DDBJ whole genome shotgun (WGS) entry which is preliminary data.</text>
</comment>
<accession>A0A5B0VNR0</accession>